<evidence type="ECO:0000256" key="9">
    <source>
        <dbReference type="ARBA" id="ARBA00046139"/>
    </source>
</evidence>
<dbReference type="InterPro" id="IPR036400">
    <property type="entry name" value="Cyt_B5-like_heme/steroid_sf"/>
</dbReference>
<comment type="subcellular location">
    <subcellularLocation>
        <location evidence="1">Cytoplasm</location>
        <location evidence="1">Cytoskeleton</location>
        <location evidence="1">Cilium axoneme</location>
    </subcellularLocation>
</comment>
<keyword evidence="2" id="KW-0963">Cytoplasm</keyword>
<dbReference type="PANTHER" id="PTHR21281">
    <property type="entry name" value="CYTOCHROME B5 DOMAIN-CONTAINING PROTEIN 1"/>
    <property type="match status" value="1"/>
</dbReference>
<evidence type="ECO:0000256" key="2">
    <source>
        <dbReference type="ARBA" id="ARBA00022490"/>
    </source>
</evidence>
<evidence type="ECO:0000256" key="1">
    <source>
        <dbReference type="ARBA" id="ARBA00004430"/>
    </source>
</evidence>
<evidence type="ECO:0000256" key="5">
    <source>
        <dbReference type="ARBA" id="ARBA00023004"/>
    </source>
</evidence>
<evidence type="ECO:0000256" key="7">
    <source>
        <dbReference type="ARBA" id="ARBA00023273"/>
    </source>
</evidence>
<comment type="caution">
    <text evidence="11">The sequence shown here is derived from an EMBL/GenBank/DDBJ whole genome shotgun (WGS) entry which is preliminary data.</text>
</comment>
<dbReference type="Proteomes" id="UP001189429">
    <property type="component" value="Unassembled WGS sequence"/>
</dbReference>
<feature type="domain" description="Cytochrome b5 heme-binding" evidence="10">
    <location>
        <begin position="26"/>
        <end position="108"/>
    </location>
</feature>
<evidence type="ECO:0000256" key="3">
    <source>
        <dbReference type="ARBA" id="ARBA00022617"/>
    </source>
</evidence>
<dbReference type="PANTHER" id="PTHR21281:SF0">
    <property type="entry name" value="CYTOCHROME B5 DOMAIN-CONTAINING PROTEIN 1"/>
    <property type="match status" value="1"/>
</dbReference>
<name>A0ABN9TTG0_9DINO</name>
<accession>A0ABN9TTG0</accession>
<keyword evidence="7" id="KW-0966">Cell projection</keyword>
<organism evidence="11 12">
    <name type="scientific">Prorocentrum cordatum</name>
    <dbReference type="NCBI Taxonomy" id="2364126"/>
    <lineage>
        <taxon>Eukaryota</taxon>
        <taxon>Sar</taxon>
        <taxon>Alveolata</taxon>
        <taxon>Dinophyceae</taxon>
        <taxon>Prorocentrales</taxon>
        <taxon>Prorocentraceae</taxon>
        <taxon>Prorocentrum</taxon>
    </lineage>
</organism>
<dbReference type="Pfam" id="PF00173">
    <property type="entry name" value="Cyt-b5"/>
    <property type="match status" value="1"/>
</dbReference>
<keyword evidence="3" id="KW-0349">Heme</keyword>
<sequence length="236" mass="26783">MVAQASLPVFAESVHKGDVPKAYALQRYYTAADVAQHSSAHDCWVSYLGKVYDLTPLLLEYSGPLAQPIIDAAGTDISHWFNPETGEPKTHIHPETGLEEIYCPWGRYIDVPPQGPESNWPTNRSTPWWGDARYLIGSAASRTRRIEIVNLMTKQKNMLEVAVDETVEEIQKRFLIFNAHAASYTWKRLGKPLNMNKTLEENGMKDETEEFIRLGIDPDDHIPVIHLYFNDDLSEA</sequence>
<evidence type="ECO:0000313" key="11">
    <source>
        <dbReference type="EMBL" id="CAK0849277.1"/>
    </source>
</evidence>
<dbReference type="InterPro" id="IPR001199">
    <property type="entry name" value="Cyt_B5-like_heme/steroid-bd"/>
</dbReference>
<evidence type="ECO:0000313" key="12">
    <source>
        <dbReference type="Proteomes" id="UP001189429"/>
    </source>
</evidence>
<dbReference type="Gene3D" id="3.10.120.10">
    <property type="entry name" value="Cytochrome b5-like heme/steroid binding domain"/>
    <property type="match status" value="1"/>
</dbReference>
<evidence type="ECO:0000256" key="8">
    <source>
        <dbReference type="ARBA" id="ARBA00040649"/>
    </source>
</evidence>
<comment type="function">
    <text evidence="9">Radial spoke stalk protein that binds heme under oxidizing conditions. Required for the coordinated beating of multiple cilia maybe by functioning in a redox signaling pathway.</text>
</comment>
<dbReference type="EMBL" id="CAUYUJ010015049">
    <property type="protein sequence ID" value="CAK0849277.1"/>
    <property type="molecule type" value="Genomic_DNA"/>
</dbReference>
<dbReference type="PROSITE" id="PS50255">
    <property type="entry name" value="CYTOCHROME_B5_2"/>
    <property type="match status" value="1"/>
</dbReference>
<dbReference type="SUPFAM" id="SSF55856">
    <property type="entry name" value="Cytochrome b5-like heme/steroid binding domain"/>
    <property type="match status" value="1"/>
</dbReference>
<keyword evidence="12" id="KW-1185">Reference proteome</keyword>
<gene>
    <name evidence="11" type="ORF">PCOR1329_LOCUS42003</name>
</gene>
<dbReference type="InterPro" id="IPR052320">
    <property type="entry name" value="Cytochrome_b5_domain"/>
</dbReference>
<keyword evidence="4" id="KW-0479">Metal-binding</keyword>
<reference evidence="11" key="1">
    <citation type="submission" date="2023-10" db="EMBL/GenBank/DDBJ databases">
        <authorList>
            <person name="Chen Y."/>
            <person name="Shah S."/>
            <person name="Dougan E. K."/>
            <person name="Thang M."/>
            <person name="Chan C."/>
        </authorList>
    </citation>
    <scope>NUCLEOTIDE SEQUENCE [LARGE SCALE GENOMIC DNA]</scope>
</reference>
<keyword evidence="6" id="KW-0206">Cytoskeleton</keyword>
<evidence type="ECO:0000259" key="10">
    <source>
        <dbReference type="PROSITE" id="PS50255"/>
    </source>
</evidence>
<keyword evidence="5" id="KW-0408">Iron</keyword>
<evidence type="ECO:0000256" key="4">
    <source>
        <dbReference type="ARBA" id="ARBA00022723"/>
    </source>
</evidence>
<evidence type="ECO:0000256" key="6">
    <source>
        <dbReference type="ARBA" id="ARBA00023212"/>
    </source>
</evidence>
<dbReference type="SMART" id="SM01117">
    <property type="entry name" value="Cyt-b5"/>
    <property type="match status" value="1"/>
</dbReference>
<protein>
    <recommendedName>
        <fullName evidence="8">Cytochrome b5 domain-containing protein 1</fullName>
    </recommendedName>
</protein>
<proteinExistence type="predicted"/>